<dbReference type="SUPFAM" id="SSF48350">
    <property type="entry name" value="GTPase activation domain, GAP"/>
    <property type="match status" value="1"/>
</dbReference>
<accession>A0ABD1XM65</accession>
<protein>
    <recommendedName>
        <fullName evidence="1">Rho-GAP domain-containing protein</fullName>
    </recommendedName>
</protein>
<evidence type="ECO:0000313" key="2">
    <source>
        <dbReference type="EMBL" id="KAL2608623.1"/>
    </source>
</evidence>
<sequence length="225" mass="24801">MDMKIAESPGSTTFATLQKAIAILLQYASVIEGLFTVPVSEEVASEAWASVAANPSPVELGQTMKASSLHHLGAAVLLELKNLNGSLLTNELHDRFIAAAAITNRYSQIYVFRLLLGNLPPANYAVLRNLSLLLRCTTFKNTSMISEQIIVIFGRLLMRDRAGVQFVHRQLTAADAGTLFTVVLIEEWNYLFQYGRVSFHGPVAKVDTDPTSFTENDRSAQKLRD</sequence>
<dbReference type="AlphaFoldDB" id="A0ABD1XM65"/>
<evidence type="ECO:0000313" key="3">
    <source>
        <dbReference type="Proteomes" id="UP001605036"/>
    </source>
</evidence>
<proteinExistence type="predicted"/>
<evidence type="ECO:0000259" key="1">
    <source>
        <dbReference type="PROSITE" id="PS50238"/>
    </source>
</evidence>
<gene>
    <name evidence="2" type="ORF">R1flu_027196</name>
</gene>
<dbReference type="Pfam" id="PF00620">
    <property type="entry name" value="RhoGAP"/>
    <property type="match status" value="1"/>
</dbReference>
<feature type="domain" description="Rho-GAP" evidence="1">
    <location>
        <begin position="1"/>
        <end position="192"/>
    </location>
</feature>
<dbReference type="PROSITE" id="PS50238">
    <property type="entry name" value="RHOGAP"/>
    <property type="match status" value="1"/>
</dbReference>
<keyword evidence="3" id="KW-1185">Reference proteome</keyword>
<name>A0ABD1XM65_9MARC</name>
<reference evidence="2 3" key="1">
    <citation type="submission" date="2024-09" db="EMBL/GenBank/DDBJ databases">
        <title>Chromosome-scale assembly of Riccia fluitans.</title>
        <authorList>
            <person name="Paukszto L."/>
            <person name="Sawicki J."/>
            <person name="Karawczyk K."/>
            <person name="Piernik-Szablinska J."/>
            <person name="Szczecinska M."/>
            <person name="Mazdziarz M."/>
        </authorList>
    </citation>
    <scope>NUCLEOTIDE SEQUENCE [LARGE SCALE GENOMIC DNA]</scope>
    <source>
        <strain evidence="2">Rf_01</strain>
        <tissue evidence="2">Aerial parts of the thallus</tissue>
    </source>
</reference>
<dbReference type="Proteomes" id="UP001605036">
    <property type="component" value="Unassembled WGS sequence"/>
</dbReference>
<dbReference type="EMBL" id="JBHFFA010000008">
    <property type="protein sequence ID" value="KAL2608623.1"/>
    <property type="molecule type" value="Genomic_DNA"/>
</dbReference>
<dbReference type="SMART" id="SM00324">
    <property type="entry name" value="RhoGAP"/>
    <property type="match status" value="1"/>
</dbReference>
<dbReference type="InterPro" id="IPR008936">
    <property type="entry name" value="Rho_GTPase_activation_prot"/>
</dbReference>
<dbReference type="InterPro" id="IPR000198">
    <property type="entry name" value="RhoGAP_dom"/>
</dbReference>
<comment type="caution">
    <text evidence="2">The sequence shown here is derived from an EMBL/GenBank/DDBJ whole genome shotgun (WGS) entry which is preliminary data.</text>
</comment>
<dbReference type="Gene3D" id="1.10.555.10">
    <property type="entry name" value="Rho GTPase activation protein"/>
    <property type="match status" value="1"/>
</dbReference>
<organism evidence="2 3">
    <name type="scientific">Riccia fluitans</name>
    <dbReference type="NCBI Taxonomy" id="41844"/>
    <lineage>
        <taxon>Eukaryota</taxon>
        <taxon>Viridiplantae</taxon>
        <taxon>Streptophyta</taxon>
        <taxon>Embryophyta</taxon>
        <taxon>Marchantiophyta</taxon>
        <taxon>Marchantiopsida</taxon>
        <taxon>Marchantiidae</taxon>
        <taxon>Marchantiales</taxon>
        <taxon>Ricciaceae</taxon>
        <taxon>Riccia</taxon>
    </lineage>
</organism>